<protein>
    <submittedName>
        <fullName evidence="2">Uncharacterized protein</fullName>
    </submittedName>
</protein>
<evidence type="ECO:0000313" key="3">
    <source>
        <dbReference type="Proteomes" id="UP001295444"/>
    </source>
</evidence>
<gene>
    <name evidence="2" type="ORF">PECUL_23A058142</name>
</gene>
<sequence length="166" mass="18806">MAAKRRPQKQSTQAQPTTDPLGDFDQLCVRLWSMLSERGMAYRRAVKLVATWIRPATRRPHYRHPLQTPRKTTRPYKHHRAQGRETMPYYDGPHTQENKTAKPTSHTSYSPAQRGSPSPLQATAANRGAAQLNTLLDTAGAEPQCQNSFWEINTDNRRHVHALGIG</sequence>
<reference evidence="2" key="1">
    <citation type="submission" date="2022-03" db="EMBL/GenBank/DDBJ databases">
        <authorList>
            <person name="Alioto T."/>
            <person name="Alioto T."/>
            <person name="Gomez Garrido J."/>
        </authorList>
    </citation>
    <scope>NUCLEOTIDE SEQUENCE</scope>
</reference>
<proteinExistence type="predicted"/>
<evidence type="ECO:0000313" key="2">
    <source>
        <dbReference type="EMBL" id="CAH2318196.1"/>
    </source>
</evidence>
<name>A0AAD1WQN3_PELCU</name>
<feature type="region of interest" description="Disordered" evidence="1">
    <location>
        <begin position="1"/>
        <end position="22"/>
    </location>
</feature>
<keyword evidence="3" id="KW-1185">Reference proteome</keyword>
<accession>A0AAD1WQN3</accession>
<feature type="compositionally biased region" description="Polar residues" evidence="1">
    <location>
        <begin position="9"/>
        <end position="18"/>
    </location>
</feature>
<feature type="compositionally biased region" description="Basic residues" evidence="1">
    <location>
        <begin position="71"/>
        <end position="81"/>
    </location>
</feature>
<feature type="compositionally biased region" description="Polar residues" evidence="1">
    <location>
        <begin position="101"/>
        <end position="124"/>
    </location>
</feature>
<dbReference type="AlphaFoldDB" id="A0AAD1WQN3"/>
<feature type="region of interest" description="Disordered" evidence="1">
    <location>
        <begin position="60"/>
        <end position="124"/>
    </location>
</feature>
<dbReference type="Proteomes" id="UP001295444">
    <property type="component" value="Chromosome 10"/>
</dbReference>
<evidence type="ECO:0000256" key="1">
    <source>
        <dbReference type="SAM" id="MobiDB-lite"/>
    </source>
</evidence>
<organism evidence="2 3">
    <name type="scientific">Pelobates cultripes</name>
    <name type="common">Western spadefoot toad</name>
    <dbReference type="NCBI Taxonomy" id="61616"/>
    <lineage>
        <taxon>Eukaryota</taxon>
        <taxon>Metazoa</taxon>
        <taxon>Chordata</taxon>
        <taxon>Craniata</taxon>
        <taxon>Vertebrata</taxon>
        <taxon>Euteleostomi</taxon>
        <taxon>Amphibia</taxon>
        <taxon>Batrachia</taxon>
        <taxon>Anura</taxon>
        <taxon>Pelobatoidea</taxon>
        <taxon>Pelobatidae</taxon>
        <taxon>Pelobates</taxon>
    </lineage>
</organism>
<dbReference type="EMBL" id="OW240921">
    <property type="protein sequence ID" value="CAH2318196.1"/>
    <property type="molecule type" value="Genomic_DNA"/>
</dbReference>